<proteinExistence type="predicted"/>
<feature type="compositionally biased region" description="Basic residues" evidence="1">
    <location>
        <begin position="29"/>
        <end position="49"/>
    </location>
</feature>
<sequence>ARPGDRPDVPAHRDPRRAARPLPGLAVRHGARSRGADRRRRQPQPRPGRRAGAGGRRARPARAAQAGERGLRQDGQRRSSHRSRGGPRRPPGQPGPSVPGARLARAHACARRRAGAPGRGGRRQAALSHRPHPARRHLLLAAVPLVRPPLPLRPVRPARSQRAGRLPGHGGAAAHPARDAGGSRALRRVLRHGLRGRRLRPADLRRRPDLRLRARRLGRPPRDRHPRRRRRARVDLVEGVLRPSRGQERRSRPLAVLPPADM</sequence>
<feature type="compositionally biased region" description="Pro residues" evidence="1">
    <location>
        <begin position="88"/>
        <end position="97"/>
    </location>
</feature>
<dbReference type="AlphaFoldDB" id="A0A6J4T980"/>
<organism evidence="2">
    <name type="scientific">uncultured Solirubrobacteraceae bacterium</name>
    <dbReference type="NCBI Taxonomy" id="1162706"/>
    <lineage>
        <taxon>Bacteria</taxon>
        <taxon>Bacillati</taxon>
        <taxon>Actinomycetota</taxon>
        <taxon>Thermoleophilia</taxon>
        <taxon>Solirubrobacterales</taxon>
        <taxon>Solirubrobacteraceae</taxon>
        <taxon>environmental samples</taxon>
    </lineage>
</organism>
<gene>
    <name evidence="2" type="ORF">AVDCRST_MAG69-2810</name>
</gene>
<feature type="compositionally biased region" description="Basic residues" evidence="1">
    <location>
        <begin position="78"/>
        <end position="87"/>
    </location>
</feature>
<evidence type="ECO:0000256" key="1">
    <source>
        <dbReference type="SAM" id="MobiDB-lite"/>
    </source>
</evidence>
<feature type="compositionally biased region" description="Basic and acidic residues" evidence="1">
    <location>
        <begin position="1"/>
        <end position="17"/>
    </location>
</feature>
<feature type="compositionally biased region" description="Basic residues" evidence="1">
    <location>
        <begin position="104"/>
        <end position="114"/>
    </location>
</feature>
<name>A0A6J4T980_9ACTN</name>
<feature type="region of interest" description="Disordered" evidence="1">
    <location>
        <begin position="241"/>
        <end position="262"/>
    </location>
</feature>
<feature type="compositionally biased region" description="Low complexity" evidence="1">
    <location>
        <begin position="155"/>
        <end position="184"/>
    </location>
</feature>
<feature type="compositionally biased region" description="Basic residues" evidence="1">
    <location>
        <begin position="213"/>
        <end position="231"/>
    </location>
</feature>
<feature type="non-terminal residue" evidence="2">
    <location>
        <position position="1"/>
    </location>
</feature>
<dbReference type="EMBL" id="CADCVP010000310">
    <property type="protein sequence ID" value="CAA9516743.1"/>
    <property type="molecule type" value="Genomic_DNA"/>
</dbReference>
<feature type="region of interest" description="Disordered" evidence="1">
    <location>
        <begin position="1"/>
        <end position="133"/>
    </location>
</feature>
<reference evidence="2" key="1">
    <citation type="submission" date="2020-02" db="EMBL/GenBank/DDBJ databases">
        <authorList>
            <person name="Meier V. D."/>
        </authorList>
    </citation>
    <scope>NUCLEOTIDE SEQUENCE</scope>
    <source>
        <strain evidence="2">AVDCRST_MAG69</strain>
    </source>
</reference>
<protein>
    <submittedName>
        <fullName evidence="2">Uncharacterized protein</fullName>
    </submittedName>
</protein>
<feature type="non-terminal residue" evidence="2">
    <location>
        <position position="262"/>
    </location>
</feature>
<evidence type="ECO:0000313" key="2">
    <source>
        <dbReference type="EMBL" id="CAA9516743.1"/>
    </source>
</evidence>
<feature type="region of interest" description="Disordered" evidence="1">
    <location>
        <begin position="149"/>
        <end position="185"/>
    </location>
</feature>
<feature type="region of interest" description="Disordered" evidence="1">
    <location>
        <begin position="212"/>
        <end position="231"/>
    </location>
</feature>
<accession>A0A6J4T980</accession>